<evidence type="ECO:0000313" key="1">
    <source>
        <dbReference type="EMBL" id="KAH7679120.1"/>
    </source>
</evidence>
<organism evidence="1 2">
    <name type="scientific">Dioscorea alata</name>
    <name type="common">Purple yam</name>
    <dbReference type="NCBI Taxonomy" id="55571"/>
    <lineage>
        <taxon>Eukaryota</taxon>
        <taxon>Viridiplantae</taxon>
        <taxon>Streptophyta</taxon>
        <taxon>Embryophyta</taxon>
        <taxon>Tracheophyta</taxon>
        <taxon>Spermatophyta</taxon>
        <taxon>Magnoliopsida</taxon>
        <taxon>Liliopsida</taxon>
        <taxon>Dioscoreales</taxon>
        <taxon>Dioscoreaceae</taxon>
        <taxon>Dioscorea</taxon>
    </lineage>
</organism>
<dbReference type="Proteomes" id="UP000827976">
    <property type="component" value="Chromosome 6"/>
</dbReference>
<gene>
    <name evidence="1" type="ORF">IHE45_06G038000</name>
</gene>
<name>A0ACB7VWR6_DIOAL</name>
<reference evidence="2" key="1">
    <citation type="journal article" date="2022" name="Nat. Commun.">
        <title>Chromosome evolution and the genetic basis of agronomically important traits in greater yam.</title>
        <authorList>
            <person name="Bredeson J.V."/>
            <person name="Lyons J.B."/>
            <person name="Oniyinde I.O."/>
            <person name="Okereke N.R."/>
            <person name="Kolade O."/>
            <person name="Nnabue I."/>
            <person name="Nwadili C.O."/>
            <person name="Hribova E."/>
            <person name="Parker M."/>
            <person name="Nwogha J."/>
            <person name="Shu S."/>
            <person name="Carlson J."/>
            <person name="Kariba R."/>
            <person name="Muthemba S."/>
            <person name="Knop K."/>
            <person name="Barton G.J."/>
            <person name="Sherwood A.V."/>
            <person name="Lopez-Montes A."/>
            <person name="Asiedu R."/>
            <person name="Jamnadass R."/>
            <person name="Muchugi A."/>
            <person name="Goodstein D."/>
            <person name="Egesi C.N."/>
            <person name="Featherston J."/>
            <person name="Asfaw A."/>
            <person name="Simpson G.G."/>
            <person name="Dolezel J."/>
            <person name="Hendre P.S."/>
            <person name="Van Deynze A."/>
            <person name="Kumar P.L."/>
            <person name="Obidiegwu J.E."/>
            <person name="Bhattacharjee R."/>
            <person name="Rokhsar D.S."/>
        </authorList>
    </citation>
    <scope>NUCLEOTIDE SEQUENCE [LARGE SCALE GENOMIC DNA]</scope>
    <source>
        <strain evidence="2">cv. TDa95/00328</strain>
    </source>
</reference>
<sequence length="72" mass="8809">MVFLQFNLLLYIVCGPWHYFATMCACLLMINIYTEIHTRLNWRLICSLFEIFFYNKVAFLIINFFCKLHEFL</sequence>
<accession>A0ACB7VWR6</accession>
<keyword evidence="2" id="KW-1185">Reference proteome</keyword>
<proteinExistence type="predicted"/>
<evidence type="ECO:0000313" key="2">
    <source>
        <dbReference type="Proteomes" id="UP000827976"/>
    </source>
</evidence>
<protein>
    <submittedName>
        <fullName evidence="1">Uncharacterized protein</fullName>
    </submittedName>
</protein>
<dbReference type="EMBL" id="CM037016">
    <property type="protein sequence ID" value="KAH7679120.1"/>
    <property type="molecule type" value="Genomic_DNA"/>
</dbReference>
<comment type="caution">
    <text evidence="1">The sequence shown here is derived from an EMBL/GenBank/DDBJ whole genome shotgun (WGS) entry which is preliminary data.</text>
</comment>